<evidence type="ECO:0000313" key="2">
    <source>
        <dbReference type="Proteomes" id="UP000800984"/>
    </source>
</evidence>
<comment type="caution">
    <text evidence="1">The sequence shown here is derived from an EMBL/GenBank/DDBJ whole genome shotgun (WGS) entry which is preliminary data.</text>
</comment>
<gene>
    <name evidence="1" type="ORF">G4D72_03305</name>
</gene>
<dbReference type="EMBL" id="JAAJBT010000002">
    <property type="protein sequence ID" value="NHM01134.1"/>
    <property type="molecule type" value="Genomic_DNA"/>
</dbReference>
<keyword evidence="2" id="KW-1185">Reference proteome</keyword>
<protein>
    <submittedName>
        <fullName evidence="1">Uncharacterized protein</fullName>
    </submittedName>
</protein>
<name>A0ABX0I1R4_9FLAO</name>
<dbReference type="RefSeq" id="WP_166076191.1">
    <property type="nucleotide sequence ID" value="NZ_JAAJBT010000002.1"/>
</dbReference>
<sequence length="307" mass="35626">MSRFISFLKIYWQLLQSFSVSRSEQTTIIVCFDGSVSHGGLLDRLKGVISFYEVAKIKQIDFKIYFNHPFQLSDFLQPNAVNWKLETLQFNPFQDEVLYLMNNFSVNPLALIDAKKNKKYFIYCNIDYLKNMHQDFSDATIQETWRTNYNQLFTESPILKEAIFKLPQEKNIVCHTRFTSLMGDFADTTSVILNASEKENLVQKIIEKINNIQQQHSNLPIYVLSDSLVFLDAIKATTNFNTLSGTPKHVDVKSTFSSFEEHLKTFTDFYFISKSEQVFLLKIDQMYSSGFSKYAAIIGNKPFTIIE</sequence>
<dbReference type="Proteomes" id="UP000800984">
    <property type="component" value="Unassembled WGS sequence"/>
</dbReference>
<evidence type="ECO:0000313" key="1">
    <source>
        <dbReference type="EMBL" id="NHM01134.1"/>
    </source>
</evidence>
<accession>A0ABX0I1R4</accession>
<organism evidence="1 2">
    <name type="scientific">Flavobacterium difficile</name>
    <dbReference type="NCBI Taxonomy" id="2709659"/>
    <lineage>
        <taxon>Bacteria</taxon>
        <taxon>Pseudomonadati</taxon>
        <taxon>Bacteroidota</taxon>
        <taxon>Flavobacteriia</taxon>
        <taxon>Flavobacteriales</taxon>
        <taxon>Flavobacteriaceae</taxon>
        <taxon>Flavobacterium</taxon>
    </lineage>
</organism>
<reference evidence="1 2" key="1">
    <citation type="submission" date="2020-02" db="EMBL/GenBank/DDBJ databases">
        <authorList>
            <person name="Chen W.-M."/>
        </authorList>
    </citation>
    <scope>NUCLEOTIDE SEQUENCE [LARGE SCALE GENOMIC DNA]</scope>
    <source>
        <strain evidence="1 2">KDG-16</strain>
    </source>
</reference>
<proteinExistence type="predicted"/>